<dbReference type="GO" id="GO:0005737">
    <property type="term" value="C:cytoplasm"/>
    <property type="evidence" value="ECO:0007669"/>
    <property type="project" value="InterPro"/>
</dbReference>
<keyword evidence="5" id="KW-0175">Coiled coil</keyword>
<dbReference type="PRINTS" id="PR02094">
    <property type="entry name" value="HEXIMFAMILY"/>
</dbReference>
<keyword evidence="6" id="KW-0804">Transcription</keyword>
<evidence type="ECO:0000256" key="2">
    <source>
        <dbReference type="ARBA" id="ARBA00008409"/>
    </source>
</evidence>
<dbReference type="Pfam" id="PF15313">
    <property type="entry name" value="HEXIM"/>
    <property type="match status" value="1"/>
</dbReference>
<feature type="region of interest" description="Disordered" evidence="8">
    <location>
        <begin position="1"/>
        <end position="63"/>
    </location>
</feature>
<keyword evidence="3" id="KW-0678">Repressor</keyword>
<comment type="similarity">
    <text evidence="2">Belongs to the HEXIM family.</text>
</comment>
<organism evidence="9 10">
    <name type="scientific">Ignelater luminosus</name>
    <name type="common">Cucubano</name>
    <name type="synonym">Pyrophorus luminosus</name>
    <dbReference type="NCBI Taxonomy" id="2038154"/>
    <lineage>
        <taxon>Eukaryota</taxon>
        <taxon>Metazoa</taxon>
        <taxon>Ecdysozoa</taxon>
        <taxon>Arthropoda</taxon>
        <taxon>Hexapoda</taxon>
        <taxon>Insecta</taxon>
        <taxon>Pterygota</taxon>
        <taxon>Neoptera</taxon>
        <taxon>Endopterygota</taxon>
        <taxon>Coleoptera</taxon>
        <taxon>Polyphaga</taxon>
        <taxon>Elateriformia</taxon>
        <taxon>Elateroidea</taxon>
        <taxon>Elateridae</taxon>
        <taxon>Agrypninae</taxon>
        <taxon>Pyrophorini</taxon>
        <taxon>Ignelater</taxon>
    </lineage>
</organism>
<gene>
    <name evidence="9" type="ORF">ILUMI_23756</name>
</gene>
<comment type="caution">
    <text evidence="9">The sequence shown here is derived from an EMBL/GenBank/DDBJ whole genome shotgun (WGS) entry which is preliminary data.</text>
</comment>
<keyword evidence="4" id="KW-0805">Transcription regulation</keyword>
<evidence type="ECO:0000256" key="4">
    <source>
        <dbReference type="ARBA" id="ARBA00023015"/>
    </source>
</evidence>
<dbReference type="AlphaFoldDB" id="A0A8K0CBX0"/>
<dbReference type="OrthoDB" id="10058500at2759"/>
<dbReference type="Proteomes" id="UP000801492">
    <property type="component" value="Unassembled WGS sequence"/>
</dbReference>
<evidence type="ECO:0000256" key="7">
    <source>
        <dbReference type="ARBA" id="ARBA00023242"/>
    </source>
</evidence>
<evidence type="ECO:0000256" key="5">
    <source>
        <dbReference type="ARBA" id="ARBA00023054"/>
    </source>
</evidence>
<dbReference type="PANTHER" id="PTHR13469:SF8">
    <property type="entry name" value="HEXIM P-TEFB COMPLEX SUBUNIT 1"/>
    <property type="match status" value="1"/>
</dbReference>
<reference evidence="9" key="1">
    <citation type="submission" date="2019-08" db="EMBL/GenBank/DDBJ databases">
        <title>The genome of the North American firefly Photinus pyralis.</title>
        <authorList>
            <consortium name="Photinus pyralis genome working group"/>
            <person name="Fallon T.R."/>
            <person name="Sander Lower S.E."/>
            <person name="Weng J.-K."/>
        </authorList>
    </citation>
    <scope>NUCLEOTIDE SEQUENCE</scope>
    <source>
        <strain evidence="9">TRF0915ILg1</strain>
        <tissue evidence="9">Whole body</tissue>
    </source>
</reference>
<dbReference type="InterPro" id="IPR024872">
    <property type="entry name" value="HEXIM"/>
</dbReference>
<evidence type="ECO:0000256" key="8">
    <source>
        <dbReference type="SAM" id="MobiDB-lite"/>
    </source>
</evidence>
<dbReference type="GO" id="GO:0004861">
    <property type="term" value="F:cyclin-dependent protein serine/threonine kinase inhibitor activity"/>
    <property type="evidence" value="ECO:0007669"/>
    <property type="project" value="InterPro"/>
</dbReference>
<keyword evidence="10" id="KW-1185">Reference proteome</keyword>
<dbReference type="GO" id="GO:0000122">
    <property type="term" value="P:negative regulation of transcription by RNA polymerase II"/>
    <property type="evidence" value="ECO:0007669"/>
    <property type="project" value="InterPro"/>
</dbReference>
<evidence type="ECO:0000256" key="3">
    <source>
        <dbReference type="ARBA" id="ARBA00022491"/>
    </source>
</evidence>
<name>A0A8K0CBX0_IGNLU</name>
<dbReference type="Gene3D" id="6.10.250.2910">
    <property type="match status" value="1"/>
</dbReference>
<dbReference type="GO" id="GO:0005654">
    <property type="term" value="C:nucleoplasm"/>
    <property type="evidence" value="ECO:0007669"/>
    <property type="project" value="TreeGrafter"/>
</dbReference>
<dbReference type="GO" id="GO:0097322">
    <property type="term" value="F:7SK snRNA binding"/>
    <property type="evidence" value="ECO:0007669"/>
    <property type="project" value="TreeGrafter"/>
</dbReference>
<evidence type="ECO:0000256" key="6">
    <source>
        <dbReference type="ARBA" id="ARBA00023163"/>
    </source>
</evidence>
<evidence type="ECO:0000313" key="9">
    <source>
        <dbReference type="EMBL" id="KAF2882437.1"/>
    </source>
</evidence>
<feature type="compositionally biased region" description="Polar residues" evidence="8">
    <location>
        <begin position="272"/>
        <end position="287"/>
    </location>
</feature>
<feature type="region of interest" description="Disordered" evidence="8">
    <location>
        <begin position="226"/>
        <end position="287"/>
    </location>
</feature>
<comment type="subcellular location">
    <subcellularLocation>
        <location evidence="1">Nucleus</location>
    </subcellularLocation>
</comment>
<sequence>MCSNLEAVNENFKAVGALPQDDVDQRSAARASTESDNQPKIAEQEIPSKKRKTRRGRNKRRHPYLNRVRKSSNNVIKPEAPHNSNQFLIEDQGNSKEIDEQLRNDKCLTRTRDSSFSMDSDGEFYSSPEDEESFLRKDFDDTYENLRAERLNQMSKNELIEEFLQLEKRVDFLNKRIKAKFGDIDIEAEEDNFNPGTEEFQKEIERLLIENETLKRENNDLRNKIVVSNSDSKDSESDSSETCSSCSSSDSESARETTPPPITATPEETTIDYTQTNGHSPSNLQPV</sequence>
<feature type="compositionally biased region" description="Basic residues" evidence="8">
    <location>
        <begin position="49"/>
        <end position="63"/>
    </location>
</feature>
<proteinExistence type="inferred from homology"/>
<evidence type="ECO:0000313" key="10">
    <source>
        <dbReference type="Proteomes" id="UP000801492"/>
    </source>
</evidence>
<protein>
    <submittedName>
        <fullName evidence="9">Uncharacterized protein</fullName>
    </submittedName>
</protein>
<feature type="compositionally biased region" description="Low complexity" evidence="8">
    <location>
        <begin position="240"/>
        <end position="251"/>
    </location>
</feature>
<keyword evidence="7" id="KW-0539">Nucleus</keyword>
<dbReference type="EMBL" id="VTPC01090618">
    <property type="protein sequence ID" value="KAF2882437.1"/>
    <property type="molecule type" value="Genomic_DNA"/>
</dbReference>
<evidence type="ECO:0000256" key="1">
    <source>
        <dbReference type="ARBA" id="ARBA00004123"/>
    </source>
</evidence>
<dbReference type="PANTHER" id="PTHR13469">
    <property type="entry name" value="HEXAMETHYLENE BISACETAMIDE INDUCIBLE 1"/>
    <property type="match status" value="1"/>
</dbReference>
<accession>A0A8K0CBX0</accession>